<dbReference type="InterPro" id="IPR001128">
    <property type="entry name" value="Cyt_P450"/>
</dbReference>
<name>A0A5J9SGC2_9POAL</name>
<dbReference type="Proteomes" id="UP000324897">
    <property type="component" value="Unassembled WGS sequence"/>
</dbReference>
<comment type="subcellular location">
    <subcellularLocation>
        <location evidence="2">Membrane</location>
        <topology evidence="2">Single-pass membrane protein</topology>
    </subcellularLocation>
</comment>
<dbReference type="Gramene" id="TVT98334">
    <property type="protein sequence ID" value="TVT98334"/>
    <property type="gene ID" value="EJB05_56379"/>
</dbReference>
<dbReference type="EMBL" id="RWGY01000874">
    <property type="protein sequence ID" value="TVT98334.1"/>
    <property type="molecule type" value="Genomic_DNA"/>
</dbReference>
<feature type="non-terminal residue" evidence="13">
    <location>
        <position position="1"/>
    </location>
</feature>
<evidence type="ECO:0000256" key="12">
    <source>
        <dbReference type="RuleBase" id="RU000461"/>
    </source>
</evidence>
<dbReference type="PANTHER" id="PTHR47953">
    <property type="entry name" value="OS08G0105600 PROTEIN"/>
    <property type="match status" value="1"/>
</dbReference>
<sequence length="201" mass="21671">MSRGRVRSPVRTPRADLMPCGASSAAGEKVVKSVRGDGHDGAPIMRTTRTNFGCLPFGAGRRVCPGINLGLDNIELALTSFLYHFDWKLPDGIEPQDVDISEASGMAASKKTSLILHPRAWRICHSAALELDVAFFNPMPLPPKPYANTICGISKKMKPSGRPHCAADEASDFWRLTYGNIDLRKSSLGSGCSRSTVSGRA</sequence>
<evidence type="ECO:0000256" key="11">
    <source>
        <dbReference type="ARBA" id="ARBA00023136"/>
    </source>
</evidence>
<protein>
    <recommendedName>
        <fullName evidence="15">Cytochrome P450</fullName>
    </recommendedName>
</protein>
<keyword evidence="10 12" id="KW-0503">Monooxygenase</keyword>
<evidence type="ECO:0000256" key="4">
    <source>
        <dbReference type="ARBA" id="ARBA00022617"/>
    </source>
</evidence>
<keyword evidence="14" id="KW-1185">Reference proteome</keyword>
<reference evidence="13 14" key="1">
    <citation type="journal article" date="2019" name="Sci. Rep.">
        <title>A high-quality genome of Eragrostis curvula grass provides insights into Poaceae evolution and supports new strategies to enhance forage quality.</title>
        <authorList>
            <person name="Carballo J."/>
            <person name="Santos B.A.C.M."/>
            <person name="Zappacosta D."/>
            <person name="Garbus I."/>
            <person name="Selva J.P."/>
            <person name="Gallo C.A."/>
            <person name="Diaz A."/>
            <person name="Albertini E."/>
            <person name="Caccamo M."/>
            <person name="Echenique V."/>
        </authorList>
    </citation>
    <scope>NUCLEOTIDE SEQUENCE [LARGE SCALE GENOMIC DNA]</scope>
    <source>
        <strain evidence="14">cv. Victoria</strain>
        <tissue evidence="13">Leaf</tissue>
    </source>
</reference>
<keyword evidence="7" id="KW-1133">Transmembrane helix</keyword>
<comment type="similarity">
    <text evidence="3 12">Belongs to the cytochrome P450 family.</text>
</comment>
<dbReference type="GO" id="GO:0020037">
    <property type="term" value="F:heme binding"/>
    <property type="evidence" value="ECO:0007669"/>
    <property type="project" value="InterPro"/>
</dbReference>
<evidence type="ECO:0000256" key="7">
    <source>
        <dbReference type="ARBA" id="ARBA00022989"/>
    </source>
</evidence>
<organism evidence="13 14">
    <name type="scientific">Eragrostis curvula</name>
    <name type="common">weeping love grass</name>
    <dbReference type="NCBI Taxonomy" id="38414"/>
    <lineage>
        <taxon>Eukaryota</taxon>
        <taxon>Viridiplantae</taxon>
        <taxon>Streptophyta</taxon>
        <taxon>Embryophyta</taxon>
        <taxon>Tracheophyta</taxon>
        <taxon>Spermatophyta</taxon>
        <taxon>Magnoliopsida</taxon>
        <taxon>Liliopsida</taxon>
        <taxon>Poales</taxon>
        <taxon>Poaceae</taxon>
        <taxon>PACMAD clade</taxon>
        <taxon>Chloridoideae</taxon>
        <taxon>Eragrostideae</taxon>
        <taxon>Eragrostidinae</taxon>
        <taxon>Eragrostis</taxon>
    </lineage>
</organism>
<gene>
    <name evidence="13" type="ORF">EJB05_56379</name>
</gene>
<dbReference type="InterPro" id="IPR017972">
    <property type="entry name" value="Cyt_P450_CS"/>
</dbReference>
<evidence type="ECO:0000256" key="10">
    <source>
        <dbReference type="ARBA" id="ARBA00023033"/>
    </source>
</evidence>
<evidence type="ECO:0000313" key="13">
    <source>
        <dbReference type="EMBL" id="TVT98334.1"/>
    </source>
</evidence>
<dbReference type="PROSITE" id="PS00086">
    <property type="entry name" value="CYTOCHROME_P450"/>
    <property type="match status" value="1"/>
</dbReference>
<dbReference type="GO" id="GO:0016020">
    <property type="term" value="C:membrane"/>
    <property type="evidence" value="ECO:0007669"/>
    <property type="project" value="UniProtKB-SubCell"/>
</dbReference>
<evidence type="ECO:0008006" key="15">
    <source>
        <dbReference type="Google" id="ProtNLM"/>
    </source>
</evidence>
<evidence type="ECO:0000313" key="14">
    <source>
        <dbReference type="Proteomes" id="UP000324897"/>
    </source>
</evidence>
<comment type="cofactor">
    <cofactor evidence="1">
        <name>heme</name>
        <dbReference type="ChEBI" id="CHEBI:30413"/>
    </cofactor>
</comment>
<dbReference type="InterPro" id="IPR052306">
    <property type="entry name" value="CYP450_71D"/>
</dbReference>
<dbReference type="Pfam" id="PF00067">
    <property type="entry name" value="p450"/>
    <property type="match status" value="1"/>
</dbReference>
<keyword evidence="11" id="KW-0472">Membrane</keyword>
<dbReference type="OrthoDB" id="1304349at2759"/>
<dbReference type="PANTHER" id="PTHR47953:SF19">
    <property type="entry name" value="OS06G0641600 PROTEIN"/>
    <property type="match status" value="1"/>
</dbReference>
<keyword evidence="6 12" id="KW-0479">Metal-binding</keyword>
<accession>A0A5J9SGC2</accession>
<evidence type="ECO:0000256" key="8">
    <source>
        <dbReference type="ARBA" id="ARBA00023002"/>
    </source>
</evidence>
<keyword evidence="5" id="KW-0812">Transmembrane</keyword>
<evidence type="ECO:0000256" key="2">
    <source>
        <dbReference type="ARBA" id="ARBA00004167"/>
    </source>
</evidence>
<dbReference type="GO" id="GO:0005506">
    <property type="term" value="F:iron ion binding"/>
    <property type="evidence" value="ECO:0007669"/>
    <property type="project" value="InterPro"/>
</dbReference>
<evidence type="ECO:0000256" key="3">
    <source>
        <dbReference type="ARBA" id="ARBA00010617"/>
    </source>
</evidence>
<comment type="caution">
    <text evidence="13">The sequence shown here is derived from an EMBL/GenBank/DDBJ whole genome shotgun (WGS) entry which is preliminary data.</text>
</comment>
<keyword evidence="9 12" id="KW-0408">Iron</keyword>
<dbReference type="SUPFAM" id="SSF48264">
    <property type="entry name" value="Cytochrome P450"/>
    <property type="match status" value="1"/>
</dbReference>
<dbReference type="AlphaFoldDB" id="A0A5J9SGC2"/>
<dbReference type="GO" id="GO:0016705">
    <property type="term" value="F:oxidoreductase activity, acting on paired donors, with incorporation or reduction of molecular oxygen"/>
    <property type="evidence" value="ECO:0007669"/>
    <property type="project" value="InterPro"/>
</dbReference>
<dbReference type="InterPro" id="IPR036396">
    <property type="entry name" value="Cyt_P450_sf"/>
</dbReference>
<keyword evidence="8 12" id="KW-0560">Oxidoreductase</keyword>
<evidence type="ECO:0000256" key="5">
    <source>
        <dbReference type="ARBA" id="ARBA00022692"/>
    </source>
</evidence>
<dbReference type="Gene3D" id="1.10.630.10">
    <property type="entry name" value="Cytochrome P450"/>
    <property type="match status" value="1"/>
</dbReference>
<evidence type="ECO:0000256" key="1">
    <source>
        <dbReference type="ARBA" id="ARBA00001971"/>
    </source>
</evidence>
<keyword evidence="4 12" id="KW-0349">Heme</keyword>
<dbReference type="GO" id="GO:0004497">
    <property type="term" value="F:monooxygenase activity"/>
    <property type="evidence" value="ECO:0007669"/>
    <property type="project" value="UniProtKB-KW"/>
</dbReference>
<proteinExistence type="inferred from homology"/>
<evidence type="ECO:0000256" key="6">
    <source>
        <dbReference type="ARBA" id="ARBA00022723"/>
    </source>
</evidence>
<evidence type="ECO:0000256" key="9">
    <source>
        <dbReference type="ARBA" id="ARBA00023004"/>
    </source>
</evidence>